<sequence>MDERAHDQPHLPAPQVWQVKSYRLPGAPGNPRTCEQQPATEEERLTPAEEEVFSDFYRGFIKPLVRFLVWKGVPLADAAEAAQEAMIDALRQWRSIVTPEAWVRLVASRKAIRKLASVEEVPAKDLAEVSPLLRVTPDGAVRWAEEQTVLRMLDELPARQRQVMAWTYDGYKPAEIAELLQLDPAAVRGNLRKARRALAARFDGEEGEQ</sequence>
<evidence type="ECO:0000256" key="5">
    <source>
        <dbReference type="ARBA" id="ARBA00023163"/>
    </source>
</evidence>
<dbReference type="SUPFAM" id="SSF88659">
    <property type="entry name" value="Sigma3 and sigma4 domains of RNA polymerase sigma factors"/>
    <property type="match status" value="1"/>
</dbReference>
<evidence type="ECO:0000256" key="4">
    <source>
        <dbReference type="ARBA" id="ARBA00023125"/>
    </source>
</evidence>
<dbReference type="GO" id="GO:0006352">
    <property type="term" value="P:DNA-templated transcription initiation"/>
    <property type="evidence" value="ECO:0007669"/>
    <property type="project" value="InterPro"/>
</dbReference>
<dbReference type="InterPro" id="IPR036388">
    <property type="entry name" value="WH-like_DNA-bd_sf"/>
</dbReference>
<dbReference type="Proteomes" id="UP000278981">
    <property type="component" value="Unassembled WGS sequence"/>
</dbReference>
<dbReference type="EMBL" id="QDGB01000326">
    <property type="protein sequence ID" value="RQX13380.1"/>
    <property type="molecule type" value="Genomic_DNA"/>
</dbReference>
<reference evidence="8 9" key="1">
    <citation type="submission" date="2018-04" db="EMBL/GenBank/DDBJ databases">
        <title>Micromonosporas from Atacama Desert.</title>
        <authorList>
            <person name="Carro L."/>
            <person name="Klenk H.-P."/>
            <person name="Goodfellow M."/>
        </authorList>
    </citation>
    <scope>NUCLEOTIDE SEQUENCE [LARGE SCALE GENOMIC DNA]</scope>
    <source>
        <strain evidence="8 9">LB19</strain>
    </source>
</reference>
<feature type="region of interest" description="Disordered" evidence="6">
    <location>
        <begin position="26"/>
        <end position="45"/>
    </location>
</feature>
<dbReference type="Pfam" id="PF08281">
    <property type="entry name" value="Sigma70_r4_2"/>
    <property type="match status" value="1"/>
</dbReference>
<evidence type="ECO:0000313" key="9">
    <source>
        <dbReference type="Proteomes" id="UP000278981"/>
    </source>
</evidence>
<feature type="domain" description="RNA polymerase sigma factor 70 region 4 type 2" evidence="7">
    <location>
        <begin position="148"/>
        <end position="198"/>
    </location>
</feature>
<dbReference type="PANTHER" id="PTHR43133:SF8">
    <property type="entry name" value="RNA POLYMERASE SIGMA FACTOR HI_1459-RELATED"/>
    <property type="match status" value="1"/>
</dbReference>
<comment type="caution">
    <text evidence="8">The sequence shown here is derived from an EMBL/GenBank/DDBJ whole genome shotgun (WGS) entry which is preliminary data.</text>
</comment>
<evidence type="ECO:0000256" key="6">
    <source>
        <dbReference type="SAM" id="MobiDB-lite"/>
    </source>
</evidence>
<name>A0A3N9XK76_9ACTN</name>
<dbReference type="GO" id="GO:0003677">
    <property type="term" value="F:DNA binding"/>
    <property type="evidence" value="ECO:0007669"/>
    <property type="project" value="UniProtKB-KW"/>
</dbReference>
<organism evidence="8 9">
    <name type="scientific">Micromonospora ureilytica</name>
    <dbReference type="NCBI Taxonomy" id="709868"/>
    <lineage>
        <taxon>Bacteria</taxon>
        <taxon>Bacillati</taxon>
        <taxon>Actinomycetota</taxon>
        <taxon>Actinomycetes</taxon>
        <taxon>Micromonosporales</taxon>
        <taxon>Micromonosporaceae</taxon>
        <taxon>Micromonospora</taxon>
    </lineage>
</organism>
<evidence type="ECO:0000256" key="2">
    <source>
        <dbReference type="ARBA" id="ARBA00023015"/>
    </source>
</evidence>
<dbReference type="AlphaFoldDB" id="A0A3N9XK76"/>
<dbReference type="InterPro" id="IPR039425">
    <property type="entry name" value="RNA_pol_sigma-70-like"/>
</dbReference>
<accession>A0A3N9XK76</accession>
<comment type="similarity">
    <text evidence="1">Belongs to the sigma-70 factor family. ECF subfamily.</text>
</comment>
<dbReference type="Gene3D" id="1.10.10.10">
    <property type="entry name" value="Winged helix-like DNA-binding domain superfamily/Winged helix DNA-binding domain"/>
    <property type="match status" value="1"/>
</dbReference>
<evidence type="ECO:0000259" key="7">
    <source>
        <dbReference type="Pfam" id="PF08281"/>
    </source>
</evidence>
<dbReference type="GO" id="GO:0016987">
    <property type="term" value="F:sigma factor activity"/>
    <property type="evidence" value="ECO:0007669"/>
    <property type="project" value="UniProtKB-KW"/>
</dbReference>
<proteinExistence type="inferred from homology"/>
<dbReference type="OrthoDB" id="3608473at2"/>
<dbReference type="InterPro" id="IPR013325">
    <property type="entry name" value="RNA_pol_sigma_r2"/>
</dbReference>
<keyword evidence="2" id="KW-0805">Transcription regulation</keyword>
<evidence type="ECO:0000256" key="3">
    <source>
        <dbReference type="ARBA" id="ARBA00023082"/>
    </source>
</evidence>
<gene>
    <name evidence="8" type="ORF">DDE19_25920</name>
</gene>
<dbReference type="InterPro" id="IPR013249">
    <property type="entry name" value="RNA_pol_sigma70_r4_t2"/>
</dbReference>
<evidence type="ECO:0000313" key="8">
    <source>
        <dbReference type="EMBL" id="RQX13380.1"/>
    </source>
</evidence>
<keyword evidence="4" id="KW-0238">DNA-binding</keyword>
<evidence type="ECO:0000256" key="1">
    <source>
        <dbReference type="ARBA" id="ARBA00010641"/>
    </source>
</evidence>
<dbReference type="PANTHER" id="PTHR43133">
    <property type="entry name" value="RNA POLYMERASE ECF-TYPE SIGMA FACTO"/>
    <property type="match status" value="1"/>
</dbReference>
<dbReference type="SUPFAM" id="SSF88946">
    <property type="entry name" value="Sigma2 domain of RNA polymerase sigma factors"/>
    <property type="match status" value="1"/>
</dbReference>
<keyword evidence="3" id="KW-0731">Sigma factor</keyword>
<dbReference type="Gene3D" id="1.10.1740.10">
    <property type="match status" value="1"/>
</dbReference>
<dbReference type="InterPro" id="IPR013324">
    <property type="entry name" value="RNA_pol_sigma_r3/r4-like"/>
</dbReference>
<protein>
    <submittedName>
        <fullName evidence="8">Sigma-70 family RNA polymerase sigma factor</fullName>
    </submittedName>
</protein>
<keyword evidence="5" id="KW-0804">Transcription</keyword>